<reference evidence="1 2" key="1">
    <citation type="submission" date="2019-10" db="EMBL/GenBank/DDBJ databases">
        <title>Alkaliphilus serpentinus sp. nov. and Alkaliphilus pronyensis sp. nov., two novel anaerobic alkaliphilic species isolated from the serpentinized-hosted hydrothermal field of the Prony Bay (New Caledonia).</title>
        <authorList>
            <person name="Postec A."/>
        </authorList>
    </citation>
    <scope>NUCLEOTIDE SEQUENCE [LARGE SCALE GENOMIC DNA]</scope>
    <source>
        <strain evidence="1 2">LacT</strain>
    </source>
</reference>
<dbReference type="EMBL" id="WBZB01000055">
    <property type="protein sequence ID" value="KAB3525919.1"/>
    <property type="molecule type" value="Genomic_DNA"/>
</dbReference>
<keyword evidence="2" id="KW-1185">Reference proteome</keyword>
<dbReference type="OrthoDB" id="2313808at2"/>
<sequence length="65" mass="7219">MGKYSKEESSKALQVVSSIISKCEKIQPRTHRTHRDGSCVSLPITIRAIFYVTNPPSMTMGVPLI</sequence>
<evidence type="ECO:0000313" key="2">
    <source>
        <dbReference type="Proteomes" id="UP000465601"/>
    </source>
</evidence>
<proteinExistence type="predicted"/>
<name>A0A833HM95_9FIRM</name>
<dbReference type="Proteomes" id="UP000465601">
    <property type="component" value="Unassembled WGS sequence"/>
</dbReference>
<evidence type="ECO:0000313" key="1">
    <source>
        <dbReference type="EMBL" id="KAB3525919.1"/>
    </source>
</evidence>
<organism evidence="1 2">
    <name type="scientific">Alkaliphilus serpentinus</name>
    <dbReference type="NCBI Taxonomy" id="1482731"/>
    <lineage>
        <taxon>Bacteria</taxon>
        <taxon>Bacillati</taxon>
        <taxon>Bacillota</taxon>
        <taxon>Clostridia</taxon>
        <taxon>Peptostreptococcales</taxon>
        <taxon>Natronincolaceae</taxon>
        <taxon>Alkaliphilus</taxon>
    </lineage>
</organism>
<protein>
    <submittedName>
        <fullName evidence="1">Uncharacterized protein</fullName>
    </submittedName>
</protein>
<comment type="caution">
    <text evidence="1">The sequence shown here is derived from an EMBL/GenBank/DDBJ whole genome shotgun (WGS) entry which is preliminary data.</text>
</comment>
<dbReference type="AlphaFoldDB" id="A0A833HM95"/>
<gene>
    <name evidence="1" type="ORF">F8153_14395</name>
</gene>
<accession>A0A833HM95</accession>